<protein>
    <submittedName>
        <fullName evidence="3">Uncharacterized protein</fullName>
    </submittedName>
</protein>
<keyword evidence="4" id="KW-1185">Reference proteome</keyword>
<accession>A0A0A8K3C7</accession>
<gene>
    <name evidence="3" type="ORF">GL4_1039</name>
</gene>
<feature type="chain" id="PRO_5002038886" evidence="2">
    <location>
        <begin position="25"/>
        <end position="569"/>
    </location>
</feature>
<evidence type="ECO:0000313" key="4">
    <source>
        <dbReference type="Proteomes" id="UP000031643"/>
    </source>
</evidence>
<dbReference type="STRING" id="1384459.GL4_1039"/>
<reference evidence="3 4" key="1">
    <citation type="submission" date="2014-09" db="EMBL/GenBank/DDBJ databases">
        <title>Genome sequencing of Methyloceanibacter caenitepidi Gela4.</title>
        <authorList>
            <person name="Takeuchi M."/>
            <person name="Susumu S."/>
            <person name="Kamagata Y."/>
            <person name="Oshima K."/>
            <person name="Hattori M."/>
            <person name="Iwasaki W."/>
        </authorList>
    </citation>
    <scope>NUCLEOTIDE SEQUENCE [LARGE SCALE GENOMIC DNA]</scope>
    <source>
        <strain evidence="3 4">Gela4</strain>
    </source>
</reference>
<sequence length="569" mass="62246">MSYRSNLQRLKAITALVTVAPFVAATIVPEQLNAQASPPGARSADQVPSASHKGARGKKNADAPKEQAGDDLQGEIGNWRFSSQGGYLARAYPRDGTLKVKSGGPKFSAVHGRANLEILYWSPPGDDHGYGGDLTVERAGSTSGGSFKAHVFVDGREVDSFAVANKTTRDLTKLFGSDLGGLTTARNLRVTADISGGTYDIFEFDLDGAGEVLEAMTIGPDRAWRLHPNPAARHPRPRNKTNPLKETAVDCANVLALSLNRPKQEDGTLGSWSYDFLGSAVHSDLIPEKIKTRNGGNLDGDNKKGGMAELRIWYNAQPGPKQGFSAWISVTPVGKYDSFEAELLLDGEKADTMTFAPEPGSTSKNKPYSKSFDLKKLYGGDLERVAGIRNVRIAATMDGNSFDVFDVDLEGTGELVQKMKTEADAYYAPYAARKACNSGSSTSSDNYMGSGPPRRQEKCFLTTACCDVVGLADDCFELTALRAFRDKVLKRTADGRREIRRYYDLAPKVLREMRQRGEERRLLGLYFSHILPCAIAARLGLVSLPRRHYHGMVRRLVSRYQPEHRARIT</sequence>
<proteinExistence type="predicted"/>
<keyword evidence="2" id="KW-0732">Signal</keyword>
<dbReference type="OrthoDB" id="583109at2"/>
<evidence type="ECO:0000256" key="1">
    <source>
        <dbReference type="SAM" id="MobiDB-lite"/>
    </source>
</evidence>
<dbReference type="RefSeq" id="WP_045365228.1">
    <property type="nucleotide sequence ID" value="NZ_AP014648.1"/>
</dbReference>
<dbReference type="NCBIfam" id="NF041770">
    <property type="entry name" value="CFI_box_CTERM"/>
    <property type="match status" value="1"/>
</dbReference>
<dbReference type="KEGG" id="mcg:GL4_1039"/>
<feature type="region of interest" description="Disordered" evidence="1">
    <location>
        <begin position="35"/>
        <end position="76"/>
    </location>
</feature>
<evidence type="ECO:0000256" key="2">
    <source>
        <dbReference type="SAM" id="SignalP"/>
    </source>
</evidence>
<name>A0A0A8K3C7_9HYPH</name>
<organism evidence="3 4">
    <name type="scientific">Methyloceanibacter caenitepidi</name>
    <dbReference type="NCBI Taxonomy" id="1384459"/>
    <lineage>
        <taxon>Bacteria</taxon>
        <taxon>Pseudomonadati</taxon>
        <taxon>Pseudomonadota</taxon>
        <taxon>Alphaproteobacteria</taxon>
        <taxon>Hyphomicrobiales</taxon>
        <taxon>Hyphomicrobiaceae</taxon>
        <taxon>Methyloceanibacter</taxon>
    </lineage>
</organism>
<feature type="signal peptide" evidence="2">
    <location>
        <begin position="1"/>
        <end position="24"/>
    </location>
</feature>
<dbReference type="HOGENOM" id="CLU_478822_0_0_5"/>
<evidence type="ECO:0000313" key="3">
    <source>
        <dbReference type="EMBL" id="BAQ16499.1"/>
    </source>
</evidence>
<dbReference type="EMBL" id="AP014648">
    <property type="protein sequence ID" value="BAQ16499.1"/>
    <property type="molecule type" value="Genomic_DNA"/>
</dbReference>
<dbReference type="AlphaFoldDB" id="A0A0A8K3C7"/>
<feature type="compositionally biased region" description="Basic and acidic residues" evidence="1">
    <location>
        <begin position="59"/>
        <end position="68"/>
    </location>
</feature>
<dbReference type="InterPro" id="IPR049886">
    <property type="entry name" value="CFI_box_CTERM_dom"/>
</dbReference>
<dbReference type="Proteomes" id="UP000031643">
    <property type="component" value="Chromosome"/>
</dbReference>